<dbReference type="PANTHER" id="PTHR30027">
    <property type="entry name" value="RIBOSOMAL RNA SMALL SUBUNIT METHYLTRANSFERASE E"/>
    <property type="match status" value="1"/>
</dbReference>
<dbReference type="InterPro" id="IPR029028">
    <property type="entry name" value="Alpha/beta_knot_MTases"/>
</dbReference>
<name>A0YHD5_9GAMM</name>
<dbReference type="PANTHER" id="PTHR30027:SF3">
    <property type="entry name" value="16S RRNA (URACIL(1498)-N(3))-METHYLTRANSFERASE"/>
    <property type="match status" value="1"/>
</dbReference>
<comment type="similarity">
    <text evidence="2 10">Belongs to the RNA methyltransferase RsmE family.</text>
</comment>
<organism evidence="12 13">
    <name type="scientific">marine gamma proteobacterium HTCC2143</name>
    <dbReference type="NCBI Taxonomy" id="247633"/>
    <lineage>
        <taxon>Bacteria</taxon>
        <taxon>Pseudomonadati</taxon>
        <taxon>Pseudomonadota</taxon>
        <taxon>Gammaproteobacteria</taxon>
        <taxon>Cellvibrionales</taxon>
        <taxon>Spongiibacteraceae</taxon>
        <taxon>BD1-7 clade</taxon>
    </lineage>
</organism>
<keyword evidence="3 10" id="KW-0963">Cytoplasm</keyword>
<evidence type="ECO:0000256" key="2">
    <source>
        <dbReference type="ARBA" id="ARBA00005528"/>
    </source>
</evidence>
<dbReference type="AlphaFoldDB" id="A0YHD5"/>
<keyword evidence="7 10" id="KW-0949">S-adenosyl-L-methionine</keyword>
<evidence type="ECO:0000313" key="13">
    <source>
        <dbReference type="Proteomes" id="UP000004931"/>
    </source>
</evidence>
<evidence type="ECO:0000256" key="5">
    <source>
        <dbReference type="ARBA" id="ARBA00022603"/>
    </source>
</evidence>
<evidence type="ECO:0000256" key="8">
    <source>
        <dbReference type="ARBA" id="ARBA00025699"/>
    </source>
</evidence>
<keyword evidence="4 10" id="KW-0698">rRNA processing</keyword>
<dbReference type="InterPro" id="IPR046886">
    <property type="entry name" value="RsmE_MTase_dom"/>
</dbReference>
<evidence type="ECO:0000256" key="3">
    <source>
        <dbReference type="ARBA" id="ARBA00022490"/>
    </source>
</evidence>
<reference evidence="12 13" key="1">
    <citation type="journal article" date="2010" name="J. Bacteriol.">
        <title>Genome sequence of the oligotrophic marine Gammaproteobacterium HTCC2143, isolated from the Oregon Coast.</title>
        <authorList>
            <person name="Oh H.M."/>
            <person name="Kang I."/>
            <person name="Ferriera S."/>
            <person name="Giovannoni S.J."/>
            <person name="Cho J.C."/>
        </authorList>
    </citation>
    <scope>NUCLEOTIDE SEQUENCE [LARGE SCALE GENOMIC DNA]</scope>
    <source>
        <strain evidence="12 13">HTCC2143</strain>
    </source>
</reference>
<comment type="subcellular location">
    <subcellularLocation>
        <location evidence="1 10">Cytoplasm</location>
    </subcellularLocation>
</comment>
<dbReference type="OrthoDB" id="9815641at2"/>
<dbReference type="GO" id="GO:0070042">
    <property type="term" value="F:rRNA (uridine-N3-)-methyltransferase activity"/>
    <property type="evidence" value="ECO:0007669"/>
    <property type="project" value="TreeGrafter"/>
</dbReference>
<evidence type="ECO:0000256" key="1">
    <source>
        <dbReference type="ARBA" id="ARBA00004496"/>
    </source>
</evidence>
<dbReference type="InterPro" id="IPR006700">
    <property type="entry name" value="RsmE"/>
</dbReference>
<evidence type="ECO:0000256" key="6">
    <source>
        <dbReference type="ARBA" id="ARBA00022679"/>
    </source>
</evidence>
<dbReference type="Proteomes" id="UP000004931">
    <property type="component" value="Unassembled WGS sequence"/>
</dbReference>
<dbReference type="GO" id="GO:0005737">
    <property type="term" value="C:cytoplasm"/>
    <property type="evidence" value="ECO:0007669"/>
    <property type="project" value="UniProtKB-SubCell"/>
</dbReference>
<dbReference type="NCBIfam" id="NF008700">
    <property type="entry name" value="PRK11713.5-4"/>
    <property type="match status" value="1"/>
</dbReference>
<evidence type="ECO:0000259" key="11">
    <source>
        <dbReference type="Pfam" id="PF04452"/>
    </source>
</evidence>
<dbReference type="PIRSF" id="PIRSF015601">
    <property type="entry name" value="MTase_slr0722"/>
    <property type="match status" value="1"/>
</dbReference>
<proteinExistence type="inferred from homology"/>
<dbReference type="InterPro" id="IPR029026">
    <property type="entry name" value="tRNA_m1G_MTases_N"/>
</dbReference>
<dbReference type="CDD" id="cd18084">
    <property type="entry name" value="RsmE-like"/>
    <property type="match status" value="1"/>
</dbReference>
<dbReference type="EMBL" id="AAVT01000016">
    <property type="protein sequence ID" value="EAW29723.1"/>
    <property type="molecule type" value="Genomic_DNA"/>
</dbReference>
<evidence type="ECO:0000256" key="4">
    <source>
        <dbReference type="ARBA" id="ARBA00022552"/>
    </source>
</evidence>
<keyword evidence="6 10" id="KW-0808">Transferase</keyword>
<keyword evidence="13" id="KW-1185">Reference proteome</keyword>
<dbReference type="eggNOG" id="COG1385">
    <property type="taxonomic scope" value="Bacteria"/>
</dbReference>
<dbReference type="Gene3D" id="3.40.1280.10">
    <property type="match status" value="1"/>
</dbReference>
<dbReference type="SUPFAM" id="SSF75217">
    <property type="entry name" value="alpha/beta knot"/>
    <property type="match status" value="1"/>
</dbReference>
<keyword evidence="5 10" id="KW-0489">Methyltransferase</keyword>
<evidence type="ECO:0000313" key="12">
    <source>
        <dbReference type="EMBL" id="EAW29723.1"/>
    </source>
</evidence>
<evidence type="ECO:0000256" key="9">
    <source>
        <dbReference type="ARBA" id="ARBA00047944"/>
    </source>
</evidence>
<evidence type="ECO:0000256" key="10">
    <source>
        <dbReference type="PIRNR" id="PIRNR015601"/>
    </source>
</evidence>
<comment type="catalytic activity">
    <reaction evidence="9 10">
        <text>uridine(1498) in 16S rRNA + S-adenosyl-L-methionine = N(3)-methyluridine(1498) in 16S rRNA + S-adenosyl-L-homocysteine + H(+)</text>
        <dbReference type="Rhea" id="RHEA:42920"/>
        <dbReference type="Rhea" id="RHEA-COMP:10283"/>
        <dbReference type="Rhea" id="RHEA-COMP:10284"/>
        <dbReference type="ChEBI" id="CHEBI:15378"/>
        <dbReference type="ChEBI" id="CHEBI:57856"/>
        <dbReference type="ChEBI" id="CHEBI:59789"/>
        <dbReference type="ChEBI" id="CHEBI:65315"/>
        <dbReference type="ChEBI" id="CHEBI:74502"/>
        <dbReference type="EC" id="2.1.1.193"/>
    </reaction>
</comment>
<dbReference type="GO" id="GO:0070475">
    <property type="term" value="P:rRNA base methylation"/>
    <property type="evidence" value="ECO:0007669"/>
    <property type="project" value="TreeGrafter"/>
</dbReference>
<dbReference type="Pfam" id="PF04452">
    <property type="entry name" value="Methyltrans_RNA"/>
    <property type="match status" value="1"/>
</dbReference>
<evidence type="ECO:0000256" key="7">
    <source>
        <dbReference type="ARBA" id="ARBA00022691"/>
    </source>
</evidence>
<feature type="domain" description="Ribosomal RNA small subunit methyltransferase E methyltransferase" evidence="11">
    <location>
        <begin position="73"/>
        <end position="233"/>
    </location>
</feature>
<comment type="caution">
    <text evidence="12">The sequence shown here is derived from an EMBL/GenBank/DDBJ whole genome shotgun (WGS) entry which is preliminary data.</text>
</comment>
<comment type="function">
    <text evidence="8 10">Specifically methylates the N3 position of the uracil ring of uridine 1498 (m3U1498) in 16S rRNA. Acts on the fully assembled 30S ribosomal subunit.</text>
</comment>
<gene>
    <name evidence="12" type="ORF">GP2143_11434</name>
</gene>
<accession>A0YHD5</accession>
<dbReference type="STRING" id="247633.GP2143_11434"/>
<sequence length="236" mass="26418">MNLILLYDTDFITATSVTLSDDRYQHIRNIHQSKAGDSVRVGKLNGLMGTGIIQSIDQHAVKLTVELDQQPPAKLPLTIILALPRPKMIRRLFRSVAELGVEELIVINSYKVEKSFWLSPALDEQKVQFYLASGLQQAKDTQLPKVTFKRLFKPFVEDELPRLIKDCRGLIAHPGIGQPCPHTIESRSVLAIGPEGGFTDYEVGKFIDVGFEGIHLGERILRVENALTAITSKLYQ</sequence>
<dbReference type="EC" id="2.1.1.193" evidence="10"/>
<dbReference type="NCBIfam" id="TIGR00046">
    <property type="entry name" value="RsmE family RNA methyltransferase"/>
    <property type="match status" value="1"/>
</dbReference>
<protein>
    <recommendedName>
        <fullName evidence="10">Ribosomal RNA small subunit methyltransferase E</fullName>
        <ecNumber evidence="10">2.1.1.193</ecNumber>
    </recommendedName>
</protein>